<sequence length="616" mass="69249">MRNNSSCWICRVRHKKCDEAHPECQSCTTLGLSCLYSDRKPEWMDNGQLQRQTGQRLKAQVKRNARNRRGRQMIDRISQDINDDRSPPTSTSGSPLSPALNGQSTPPTNSTSESTDQTTPALRPYNLDSLNSQTSSDQNRHGRLEINNTQDVSPRDDPVASFLGTTIREPLVMQGEEDLRFLMSYKDYIFPLLHPFYHPSFFEGGHNWLLVSAMRNSESRQLIVSLTTYFFSIVPVFPGPGFQLCSKFTWAEAERQSEQAFRGMQQRVESLGQRGVSANLWESTHLLGDIMLLLEFETMTQYSQVWSIHLDAAIILFGQILSSPELESIIWRAFNPANLSAEEVGRLTPATTQSFSSSQVAFRFFSASIIIADIVSSTALEQKPRLQKHYGRLMGGSEKTSLSLRDVTGCENWVYTAIAEVVELDVWKKHAKKSGTYSLMSLVQRAGKIIEKLDIGLSGLTNDARDMKDNHSGLFGELTLLRNLHPPLDAYNIITRIWANATKLYLLVVLSGWQPESNEILELVSLNVDLLGGLRYPSWLMMLTWPFCVTACLATQGQEEEVGRLFSTTKPLSNVGGLSEAMKIAKAMWKQRGEINTESWDMAACFQSLGRVPLLI</sequence>
<feature type="region of interest" description="Disordered" evidence="3">
    <location>
        <begin position="47"/>
        <end position="156"/>
    </location>
</feature>
<reference evidence="5" key="2">
    <citation type="submission" date="2020-05" db="EMBL/GenBank/DDBJ databases">
        <authorList>
            <person name="Kim H.-S."/>
            <person name="Proctor R.H."/>
            <person name="Brown D.W."/>
        </authorList>
    </citation>
    <scope>NUCLEOTIDE SEQUENCE</scope>
    <source>
        <strain evidence="5">NRRL 20472</strain>
    </source>
</reference>
<dbReference type="PROSITE" id="PS51257">
    <property type="entry name" value="PROKAR_LIPOPROTEIN"/>
    <property type="match status" value="1"/>
</dbReference>
<evidence type="ECO:0000259" key="4">
    <source>
        <dbReference type="PROSITE" id="PS50048"/>
    </source>
</evidence>
<dbReference type="PROSITE" id="PS50048">
    <property type="entry name" value="ZN2_CY6_FUNGAL_2"/>
    <property type="match status" value="1"/>
</dbReference>
<dbReference type="InterPro" id="IPR001138">
    <property type="entry name" value="Zn2Cys6_DnaBD"/>
</dbReference>
<protein>
    <recommendedName>
        <fullName evidence="4">Zn(2)-C6 fungal-type domain-containing protein</fullName>
    </recommendedName>
</protein>
<dbReference type="OrthoDB" id="3251668at2759"/>
<accession>A0A8H4UBV2</accession>
<evidence type="ECO:0000256" key="3">
    <source>
        <dbReference type="SAM" id="MobiDB-lite"/>
    </source>
</evidence>
<gene>
    <name evidence="5" type="ORF">FSARC_534</name>
</gene>
<feature type="compositionally biased region" description="Polar residues" evidence="3">
    <location>
        <begin position="128"/>
        <end position="137"/>
    </location>
</feature>
<feature type="domain" description="Zn(2)-C6 fungal-type" evidence="4">
    <location>
        <begin position="6"/>
        <end position="36"/>
    </location>
</feature>
<dbReference type="Proteomes" id="UP000622797">
    <property type="component" value="Unassembled WGS sequence"/>
</dbReference>
<reference evidence="5" key="1">
    <citation type="journal article" date="2020" name="BMC Genomics">
        <title>Correction to: Identification and distribution of gene clusters required for synthesis of sphingolipid metabolism inhibitors in diverse species of the filamentous fungus Fusarium.</title>
        <authorList>
            <person name="Kim H.S."/>
            <person name="Lohmar J.M."/>
            <person name="Busman M."/>
            <person name="Brown D.W."/>
            <person name="Naumann T.A."/>
            <person name="Divon H.H."/>
            <person name="Lysoe E."/>
            <person name="Uhlig S."/>
            <person name="Proctor R.H."/>
        </authorList>
    </citation>
    <scope>NUCLEOTIDE SEQUENCE</scope>
    <source>
        <strain evidence="5">NRRL 20472</strain>
    </source>
</reference>
<dbReference type="Pfam" id="PF11951">
    <property type="entry name" value="Fungal_trans_2"/>
    <property type="match status" value="1"/>
</dbReference>
<evidence type="ECO:0000256" key="2">
    <source>
        <dbReference type="ARBA" id="ARBA00023242"/>
    </source>
</evidence>
<dbReference type="Pfam" id="PF00172">
    <property type="entry name" value="Zn_clus"/>
    <property type="match status" value="1"/>
</dbReference>
<dbReference type="GO" id="GO:0005634">
    <property type="term" value="C:nucleus"/>
    <property type="evidence" value="ECO:0007669"/>
    <property type="project" value="UniProtKB-SubCell"/>
</dbReference>
<dbReference type="PANTHER" id="PTHR37534:SF20">
    <property type="entry name" value="PRO1A C6 ZINK-FINGER PROTEIN"/>
    <property type="match status" value="1"/>
</dbReference>
<dbReference type="EMBL" id="JABEXW010000029">
    <property type="protein sequence ID" value="KAF4973103.1"/>
    <property type="molecule type" value="Genomic_DNA"/>
</dbReference>
<dbReference type="InterPro" id="IPR021858">
    <property type="entry name" value="Fun_TF"/>
</dbReference>
<evidence type="ECO:0000313" key="6">
    <source>
        <dbReference type="Proteomes" id="UP000622797"/>
    </source>
</evidence>
<feature type="compositionally biased region" description="Basic residues" evidence="3">
    <location>
        <begin position="59"/>
        <end position="71"/>
    </location>
</feature>
<comment type="caution">
    <text evidence="5">The sequence shown here is derived from an EMBL/GenBank/DDBJ whole genome shotgun (WGS) entry which is preliminary data.</text>
</comment>
<dbReference type="GO" id="GO:0000981">
    <property type="term" value="F:DNA-binding transcription factor activity, RNA polymerase II-specific"/>
    <property type="evidence" value="ECO:0007669"/>
    <property type="project" value="InterPro"/>
</dbReference>
<evidence type="ECO:0000313" key="5">
    <source>
        <dbReference type="EMBL" id="KAF4973103.1"/>
    </source>
</evidence>
<dbReference type="Gene3D" id="4.10.240.10">
    <property type="entry name" value="Zn(2)-C6 fungal-type DNA-binding domain"/>
    <property type="match status" value="1"/>
</dbReference>
<keyword evidence="6" id="KW-1185">Reference proteome</keyword>
<dbReference type="GO" id="GO:0008270">
    <property type="term" value="F:zinc ion binding"/>
    <property type="evidence" value="ECO:0007669"/>
    <property type="project" value="InterPro"/>
</dbReference>
<evidence type="ECO:0000256" key="1">
    <source>
        <dbReference type="ARBA" id="ARBA00004123"/>
    </source>
</evidence>
<dbReference type="InterPro" id="IPR036864">
    <property type="entry name" value="Zn2-C6_fun-type_DNA-bd_sf"/>
</dbReference>
<dbReference type="PROSITE" id="PS00463">
    <property type="entry name" value="ZN2_CY6_FUNGAL_1"/>
    <property type="match status" value="1"/>
</dbReference>
<dbReference type="PANTHER" id="PTHR37534">
    <property type="entry name" value="TRANSCRIPTIONAL ACTIVATOR PROTEIN UGA3"/>
    <property type="match status" value="1"/>
</dbReference>
<comment type="subcellular location">
    <subcellularLocation>
        <location evidence="1">Nucleus</location>
    </subcellularLocation>
</comment>
<name>A0A8H4UBV2_9HYPO</name>
<dbReference type="CDD" id="cd00067">
    <property type="entry name" value="GAL4"/>
    <property type="match status" value="1"/>
</dbReference>
<feature type="compositionally biased region" description="Basic and acidic residues" evidence="3">
    <location>
        <begin position="72"/>
        <end position="86"/>
    </location>
</feature>
<dbReference type="AlphaFoldDB" id="A0A8H4UBV2"/>
<keyword evidence="2" id="KW-0539">Nucleus</keyword>
<dbReference type="SMART" id="SM00066">
    <property type="entry name" value="GAL4"/>
    <property type="match status" value="1"/>
</dbReference>
<organism evidence="5 6">
    <name type="scientific">Fusarium sarcochroum</name>
    <dbReference type="NCBI Taxonomy" id="1208366"/>
    <lineage>
        <taxon>Eukaryota</taxon>
        <taxon>Fungi</taxon>
        <taxon>Dikarya</taxon>
        <taxon>Ascomycota</taxon>
        <taxon>Pezizomycotina</taxon>
        <taxon>Sordariomycetes</taxon>
        <taxon>Hypocreomycetidae</taxon>
        <taxon>Hypocreales</taxon>
        <taxon>Nectriaceae</taxon>
        <taxon>Fusarium</taxon>
        <taxon>Fusarium lateritium species complex</taxon>
    </lineage>
</organism>
<dbReference type="SUPFAM" id="SSF57701">
    <property type="entry name" value="Zn2/Cys6 DNA-binding domain"/>
    <property type="match status" value="1"/>
</dbReference>
<proteinExistence type="predicted"/>
<feature type="compositionally biased region" description="Low complexity" evidence="3">
    <location>
        <begin position="87"/>
        <end position="115"/>
    </location>
</feature>